<reference evidence="4" key="1">
    <citation type="journal article" date="2019" name="Int. J. Syst. Evol. Microbiol.">
        <title>The Global Catalogue of Microorganisms (GCM) 10K type strain sequencing project: providing services to taxonomists for standard genome sequencing and annotation.</title>
        <authorList>
            <consortium name="The Broad Institute Genomics Platform"/>
            <consortium name="The Broad Institute Genome Sequencing Center for Infectious Disease"/>
            <person name="Wu L."/>
            <person name="Ma J."/>
        </authorList>
    </citation>
    <scope>NUCLEOTIDE SEQUENCE [LARGE SCALE GENOMIC DNA]</scope>
    <source>
        <strain evidence="4">CCM 7526</strain>
    </source>
</reference>
<dbReference type="CDD" id="cd16936">
    <property type="entry name" value="HATPase_RsbW-like"/>
    <property type="match status" value="1"/>
</dbReference>
<name>A0ABW4ANS2_9ACTN</name>
<dbReference type="Gene3D" id="3.30.565.10">
    <property type="entry name" value="Histidine kinase-like ATPase, C-terminal domain"/>
    <property type="match status" value="1"/>
</dbReference>
<dbReference type="RefSeq" id="WP_317790079.1">
    <property type="nucleotide sequence ID" value="NZ_AP028461.1"/>
</dbReference>
<dbReference type="Proteomes" id="UP001597183">
    <property type="component" value="Unassembled WGS sequence"/>
</dbReference>
<evidence type="ECO:0000313" key="3">
    <source>
        <dbReference type="EMBL" id="MFD1372502.1"/>
    </source>
</evidence>
<dbReference type="InterPro" id="IPR003594">
    <property type="entry name" value="HATPase_dom"/>
</dbReference>
<keyword evidence="3" id="KW-0067">ATP-binding</keyword>
<keyword evidence="1" id="KW-0418">Kinase</keyword>
<gene>
    <name evidence="3" type="ORF">ACFQ5G_44865</name>
</gene>
<dbReference type="PANTHER" id="PTHR35526:SF3">
    <property type="entry name" value="ANTI-SIGMA-F FACTOR RSBW"/>
    <property type="match status" value="1"/>
</dbReference>
<dbReference type="EMBL" id="JBHTMK010000056">
    <property type="protein sequence ID" value="MFD1372502.1"/>
    <property type="molecule type" value="Genomic_DNA"/>
</dbReference>
<evidence type="ECO:0000256" key="1">
    <source>
        <dbReference type="ARBA" id="ARBA00022527"/>
    </source>
</evidence>
<organism evidence="3 4">
    <name type="scientific">Actinoplanes sichuanensis</name>
    <dbReference type="NCBI Taxonomy" id="512349"/>
    <lineage>
        <taxon>Bacteria</taxon>
        <taxon>Bacillati</taxon>
        <taxon>Actinomycetota</taxon>
        <taxon>Actinomycetes</taxon>
        <taxon>Micromonosporales</taxon>
        <taxon>Micromonosporaceae</taxon>
        <taxon>Actinoplanes</taxon>
    </lineage>
</organism>
<keyword evidence="1" id="KW-0808">Transferase</keyword>
<dbReference type="Pfam" id="PF13581">
    <property type="entry name" value="HATPase_c_2"/>
    <property type="match status" value="1"/>
</dbReference>
<feature type="domain" description="Histidine kinase/HSP90-like ATPase" evidence="2">
    <location>
        <begin position="179"/>
        <end position="250"/>
    </location>
</feature>
<dbReference type="InterPro" id="IPR036890">
    <property type="entry name" value="HATPase_C_sf"/>
</dbReference>
<evidence type="ECO:0000313" key="4">
    <source>
        <dbReference type="Proteomes" id="UP001597183"/>
    </source>
</evidence>
<keyword evidence="1" id="KW-0723">Serine/threonine-protein kinase</keyword>
<evidence type="ECO:0000259" key="2">
    <source>
        <dbReference type="Pfam" id="PF13581"/>
    </source>
</evidence>
<protein>
    <submittedName>
        <fullName evidence="3">ATP-binding protein</fullName>
    </submittedName>
</protein>
<sequence length="272" mass="29333">MGVSPPYLHDDTERDDTERGVTVSVEAAEDAAVSVLTVRGSWDAQLSLDASVTLRRCLTDHPDGLIVDLSGLRDPHSESASTWMTAQTFAAGLDPPVHLALCVPPDLPLADRMQSLCAGRFLPVYAKVRQARVALAGRIPGDKRLSMTLRPDPEAPSLARNLASDACLAWGLVHLLHPSRLVMSELVTNAVEHAHTDIRVMVSRRGTGLQLSVADGDPRLPRILPVSRPRPDLPLDERGRGLRTVDETAAQWGAVPTEAGKIVWATVVSAPR</sequence>
<dbReference type="PANTHER" id="PTHR35526">
    <property type="entry name" value="ANTI-SIGMA-F FACTOR RSBW-RELATED"/>
    <property type="match status" value="1"/>
</dbReference>
<dbReference type="InterPro" id="IPR050267">
    <property type="entry name" value="Anti-sigma-factor_SerPK"/>
</dbReference>
<keyword evidence="3" id="KW-0547">Nucleotide-binding</keyword>
<keyword evidence="4" id="KW-1185">Reference proteome</keyword>
<dbReference type="GO" id="GO:0005524">
    <property type="term" value="F:ATP binding"/>
    <property type="evidence" value="ECO:0007669"/>
    <property type="project" value="UniProtKB-KW"/>
</dbReference>
<dbReference type="SUPFAM" id="SSF55874">
    <property type="entry name" value="ATPase domain of HSP90 chaperone/DNA topoisomerase II/histidine kinase"/>
    <property type="match status" value="1"/>
</dbReference>
<proteinExistence type="predicted"/>
<comment type="caution">
    <text evidence="3">The sequence shown here is derived from an EMBL/GenBank/DDBJ whole genome shotgun (WGS) entry which is preliminary data.</text>
</comment>
<accession>A0ABW4ANS2</accession>